<feature type="transmembrane region" description="Helical" evidence="1">
    <location>
        <begin position="59"/>
        <end position="82"/>
    </location>
</feature>
<gene>
    <name evidence="2" type="ORF">WMN62_15750</name>
</gene>
<proteinExistence type="predicted"/>
<feature type="transmembrane region" description="Helical" evidence="1">
    <location>
        <begin position="89"/>
        <end position="109"/>
    </location>
</feature>
<accession>A0ABU8YED4</accession>
<protein>
    <recommendedName>
        <fullName evidence="4">DUF2567 domain-containing protein</fullName>
    </recommendedName>
</protein>
<evidence type="ECO:0000256" key="1">
    <source>
        <dbReference type="SAM" id="Phobius"/>
    </source>
</evidence>
<reference evidence="2 3" key="1">
    <citation type="submission" date="2024-03" db="EMBL/GenBank/DDBJ databases">
        <title>Whole genomes of four grape xylem sap localized bacterial endophytes.</title>
        <authorList>
            <person name="Kumar G."/>
            <person name="Savka M.A."/>
        </authorList>
    </citation>
    <scope>NUCLEOTIDE SEQUENCE [LARGE SCALE GENOMIC DNA]</scope>
    <source>
        <strain evidence="2 3">RIT_GXS8</strain>
    </source>
</reference>
<name>A0ABU8YED4_9MICO</name>
<evidence type="ECO:0008006" key="4">
    <source>
        <dbReference type="Google" id="ProtNLM"/>
    </source>
</evidence>
<evidence type="ECO:0000313" key="3">
    <source>
        <dbReference type="Proteomes" id="UP001370299"/>
    </source>
</evidence>
<keyword evidence="3" id="KW-1185">Reference proteome</keyword>
<feature type="transmembrane region" description="Helical" evidence="1">
    <location>
        <begin position="129"/>
        <end position="151"/>
    </location>
</feature>
<organism evidence="2 3">
    <name type="scientific">Curtobacterium citreum</name>
    <dbReference type="NCBI Taxonomy" id="2036"/>
    <lineage>
        <taxon>Bacteria</taxon>
        <taxon>Bacillati</taxon>
        <taxon>Actinomycetota</taxon>
        <taxon>Actinomycetes</taxon>
        <taxon>Micrococcales</taxon>
        <taxon>Microbacteriaceae</taxon>
        <taxon>Curtobacterium</taxon>
    </lineage>
</organism>
<dbReference type="RefSeq" id="WP_340197758.1">
    <property type="nucleotide sequence ID" value="NZ_JBBKAP010000076.1"/>
</dbReference>
<keyword evidence="1" id="KW-1133">Transmembrane helix</keyword>
<feature type="transmembrane region" description="Helical" evidence="1">
    <location>
        <begin position="7"/>
        <end position="30"/>
    </location>
</feature>
<comment type="caution">
    <text evidence="2">The sequence shown here is derived from an EMBL/GenBank/DDBJ whole genome shotgun (WGS) entry which is preliminary data.</text>
</comment>
<keyword evidence="1" id="KW-0472">Membrane</keyword>
<dbReference type="EMBL" id="JBBLYY010000077">
    <property type="protein sequence ID" value="MEK0172926.1"/>
    <property type="molecule type" value="Genomic_DNA"/>
</dbReference>
<sequence length="166" mass="16890">MGRTRIVVGVVGTLVVALYAGLLALNALVLDPLGAVPGQSLGAIYRHLDAQGYQVRTDVVAVLVIAAVGIALAVTVLIVTLVRRTTAHVAAAWLLAIVAAGAVQVFGSGFQLGMDVADGYGIGGEDHTIWAGVLYVTSLVALLAIAVVLVVGERRRGRTVAGTLAA</sequence>
<dbReference type="Proteomes" id="UP001370299">
    <property type="component" value="Unassembled WGS sequence"/>
</dbReference>
<evidence type="ECO:0000313" key="2">
    <source>
        <dbReference type="EMBL" id="MEK0172926.1"/>
    </source>
</evidence>
<keyword evidence="1" id="KW-0812">Transmembrane</keyword>